<evidence type="ECO:0000313" key="3">
    <source>
        <dbReference type="Proteomes" id="UP000552709"/>
    </source>
</evidence>
<reference evidence="2 3" key="1">
    <citation type="submission" date="2020-08" db="EMBL/GenBank/DDBJ databases">
        <title>Genomic Encyclopedia of Type Strains, Phase IV (KMG-IV): sequencing the most valuable type-strain genomes for metagenomic binning, comparative biology and taxonomic classification.</title>
        <authorList>
            <person name="Goeker M."/>
        </authorList>
    </citation>
    <scope>NUCLEOTIDE SEQUENCE [LARGE SCALE GENOMIC DNA]</scope>
    <source>
        <strain evidence="2 3">DSM 27939</strain>
    </source>
</reference>
<dbReference type="Gene3D" id="2.30.30.320">
    <property type="entry name" value="DUF1653-like domain"/>
    <property type="match status" value="1"/>
</dbReference>
<sequence length="74" mass="8533">MSMEVPAESIWRHVKTQGLYMVLLNARMEADTTQVVVYQSYVQAEHHYAFTTGTVWVRPLSEFADGRFERVGPL</sequence>
<dbReference type="Proteomes" id="UP000552709">
    <property type="component" value="Unassembled WGS sequence"/>
</dbReference>
<evidence type="ECO:0000259" key="1">
    <source>
        <dbReference type="Pfam" id="PF07866"/>
    </source>
</evidence>
<protein>
    <recommendedName>
        <fullName evidence="1">DUF1653 domain-containing protein</fullName>
    </recommendedName>
</protein>
<gene>
    <name evidence="2" type="ORF">HNQ08_000363</name>
</gene>
<dbReference type="Pfam" id="PF07866">
    <property type="entry name" value="DUF1653"/>
    <property type="match status" value="1"/>
</dbReference>
<dbReference type="InterPro" id="IPR023387">
    <property type="entry name" value="DUF1653-like_dom"/>
</dbReference>
<name>A0A7W8NET4_9DEIO</name>
<dbReference type="AlphaFoldDB" id="A0A7W8NET4"/>
<keyword evidence="3" id="KW-1185">Reference proteome</keyword>
<dbReference type="EMBL" id="JACHFL010000001">
    <property type="protein sequence ID" value="MBB5361292.1"/>
    <property type="molecule type" value="Genomic_DNA"/>
</dbReference>
<comment type="caution">
    <text evidence="2">The sequence shown here is derived from an EMBL/GenBank/DDBJ whole genome shotgun (WGS) entry which is preliminary data.</text>
</comment>
<dbReference type="InterPro" id="IPR037135">
    <property type="entry name" value="DUF1653-like_dom_sf"/>
</dbReference>
<dbReference type="RefSeq" id="WP_184127380.1">
    <property type="nucleotide sequence ID" value="NZ_JACHFL010000001.1"/>
</dbReference>
<evidence type="ECO:0000313" key="2">
    <source>
        <dbReference type="EMBL" id="MBB5361292.1"/>
    </source>
</evidence>
<proteinExistence type="predicted"/>
<accession>A0A7W8NET4</accession>
<feature type="domain" description="DUF1653" evidence="1">
    <location>
        <begin position="10"/>
        <end position="65"/>
    </location>
</feature>
<organism evidence="2 3">
    <name type="scientific">Deinococcus humi</name>
    <dbReference type="NCBI Taxonomy" id="662880"/>
    <lineage>
        <taxon>Bacteria</taxon>
        <taxon>Thermotogati</taxon>
        <taxon>Deinococcota</taxon>
        <taxon>Deinococci</taxon>
        <taxon>Deinococcales</taxon>
        <taxon>Deinococcaceae</taxon>
        <taxon>Deinococcus</taxon>
    </lineage>
</organism>